<gene>
    <name evidence="11" type="ORF">PHYPA_022487</name>
</gene>
<feature type="transmembrane region" description="Helical" evidence="7">
    <location>
        <begin position="581"/>
        <end position="598"/>
    </location>
</feature>
<dbReference type="Gramene" id="Pp3c17_22430V3.1">
    <property type="protein sequence ID" value="Pp3c17_22430V3.1"/>
    <property type="gene ID" value="Pp3c17_22430"/>
</dbReference>
<dbReference type="EMBL" id="ABEU02000017">
    <property type="protein sequence ID" value="PNR36636.1"/>
    <property type="molecule type" value="Genomic_DNA"/>
</dbReference>
<reference evidence="11 13" key="1">
    <citation type="journal article" date="2008" name="Science">
        <title>The Physcomitrella genome reveals evolutionary insights into the conquest of land by plants.</title>
        <authorList>
            <person name="Rensing S."/>
            <person name="Lang D."/>
            <person name="Zimmer A."/>
            <person name="Terry A."/>
            <person name="Salamov A."/>
            <person name="Shapiro H."/>
            <person name="Nishiyama T."/>
            <person name="Perroud P.-F."/>
            <person name="Lindquist E."/>
            <person name="Kamisugi Y."/>
            <person name="Tanahashi T."/>
            <person name="Sakakibara K."/>
            <person name="Fujita T."/>
            <person name="Oishi K."/>
            <person name="Shin-I T."/>
            <person name="Kuroki Y."/>
            <person name="Toyoda A."/>
            <person name="Suzuki Y."/>
            <person name="Hashimoto A."/>
            <person name="Yamaguchi K."/>
            <person name="Sugano A."/>
            <person name="Kohara Y."/>
            <person name="Fujiyama A."/>
            <person name="Anterola A."/>
            <person name="Aoki S."/>
            <person name="Ashton N."/>
            <person name="Barbazuk W.B."/>
            <person name="Barker E."/>
            <person name="Bennetzen J."/>
            <person name="Bezanilla M."/>
            <person name="Blankenship R."/>
            <person name="Cho S.H."/>
            <person name="Dutcher S."/>
            <person name="Estelle M."/>
            <person name="Fawcett J.A."/>
            <person name="Gundlach H."/>
            <person name="Hanada K."/>
            <person name="Heyl A."/>
            <person name="Hicks K.A."/>
            <person name="Hugh J."/>
            <person name="Lohr M."/>
            <person name="Mayer K."/>
            <person name="Melkozernov A."/>
            <person name="Murata T."/>
            <person name="Nelson D."/>
            <person name="Pils B."/>
            <person name="Prigge M."/>
            <person name="Reiss B."/>
            <person name="Renner T."/>
            <person name="Rombauts S."/>
            <person name="Rushton P."/>
            <person name="Sanderfoot A."/>
            <person name="Schween G."/>
            <person name="Shiu S.-H."/>
            <person name="Stueber K."/>
            <person name="Theodoulou F.L."/>
            <person name="Tu H."/>
            <person name="Van de Peer Y."/>
            <person name="Verrier P.J."/>
            <person name="Waters E."/>
            <person name="Wood A."/>
            <person name="Yang L."/>
            <person name="Cove D."/>
            <person name="Cuming A."/>
            <person name="Hasebe M."/>
            <person name="Lucas S."/>
            <person name="Mishler D.B."/>
            <person name="Reski R."/>
            <person name="Grigoriev I."/>
            <person name="Quatrano R.S."/>
            <person name="Boore J.L."/>
        </authorList>
    </citation>
    <scope>NUCLEOTIDE SEQUENCE [LARGE SCALE GENOMIC DNA]</scope>
    <source>
        <strain evidence="12 13">cv. Gransden 2004</strain>
    </source>
</reference>
<dbReference type="Gramene" id="Pp3c17_22430V3.2">
    <property type="protein sequence ID" value="Pp3c17_22430V3.2"/>
    <property type="gene ID" value="Pp3c17_22430"/>
</dbReference>
<evidence type="ECO:0000256" key="6">
    <source>
        <dbReference type="ARBA" id="ARBA00023136"/>
    </source>
</evidence>
<proteinExistence type="inferred from homology"/>
<dbReference type="PANTHER" id="PTHR13018:SF141">
    <property type="entry name" value="OS01G0950900 PROTEIN"/>
    <property type="match status" value="1"/>
</dbReference>
<comment type="subcellular location">
    <subcellularLocation>
        <location evidence="1">Membrane</location>
        <topology evidence="1">Multi-pass membrane protein</topology>
    </subcellularLocation>
</comment>
<evidence type="ECO:0008006" key="14">
    <source>
        <dbReference type="Google" id="ProtNLM"/>
    </source>
</evidence>
<evidence type="ECO:0000259" key="8">
    <source>
        <dbReference type="Pfam" id="PF02714"/>
    </source>
</evidence>
<dbReference type="InterPro" id="IPR032880">
    <property type="entry name" value="CSC1/OSCA1-like_N"/>
</dbReference>
<reference evidence="11 13" key="2">
    <citation type="journal article" date="2018" name="Plant J.">
        <title>The Physcomitrella patens chromosome-scale assembly reveals moss genome structure and evolution.</title>
        <authorList>
            <person name="Lang D."/>
            <person name="Ullrich K.K."/>
            <person name="Murat F."/>
            <person name="Fuchs J."/>
            <person name="Jenkins J."/>
            <person name="Haas F.B."/>
            <person name="Piednoel M."/>
            <person name="Gundlach H."/>
            <person name="Van Bel M."/>
            <person name="Meyberg R."/>
            <person name="Vives C."/>
            <person name="Morata J."/>
            <person name="Symeonidi A."/>
            <person name="Hiss M."/>
            <person name="Muchero W."/>
            <person name="Kamisugi Y."/>
            <person name="Saleh O."/>
            <person name="Blanc G."/>
            <person name="Decker E.L."/>
            <person name="van Gessel N."/>
            <person name="Grimwood J."/>
            <person name="Hayes R.D."/>
            <person name="Graham S.W."/>
            <person name="Gunter L.E."/>
            <person name="McDaniel S.F."/>
            <person name="Hoernstein S.N.W."/>
            <person name="Larsson A."/>
            <person name="Li F.W."/>
            <person name="Perroud P.F."/>
            <person name="Phillips J."/>
            <person name="Ranjan P."/>
            <person name="Rokshar D.S."/>
            <person name="Rothfels C.J."/>
            <person name="Schneider L."/>
            <person name="Shu S."/>
            <person name="Stevenson D.W."/>
            <person name="Thummler F."/>
            <person name="Tillich M."/>
            <person name="Villarreal Aguilar J.C."/>
            <person name="Widiez T."/>
            <person name="Wong G.K."/>
            <person name="Wymore A."/>
            <person name="Zhang Y."/>
            <person name="Zimmer A.D."/>
            <person name="Quatrano R.S."/>
            <person name="Mayer K.F.X."/>
            <person name="Goodstein D."/>
            <person name="Casacuberta J.M."/>
            <person name="Vandepoele K."/>
            <person name="Reski R."/>
            <person name="Cuming A.C."/>
            <person name="Tuskan G.A."/>
            <person name="Maumus F."/>
            <person name="Salse J."/>
            <person name="Schmutz J."/>
            <person name="Rensing S.A."/>
        </authorList>
    </citation>
    <scope>NUCLEOTIDE SEQUENCE [LARGE SCALE GENOMIC DNA]</scope>
    <source>
        <strain evidence="12 13">cv. Gransden 2004</strain>
    </source>
</reference>
<evidence type="ECO:0000313" key="12">
    <source>
        <dbReference type="EnsemblPlants" id="Pp3c17_22430V3.1"/>
    </source>
</evidence>
<organism evidence="11">
    <name type="scientific">Physcomitrium patens</name>
    <name type="common">Spreading-leaved earth moss</name>
    <name type="synonym">Physcomitrella patens</name>
    <dbReference type="NCBI Taxonomy" id="3218"/>
    <lineage>
        <taxon>Eukaryota</taxon>
        <taxon>Viridiplantae</taxon>
        <taxon>Streptophyta</taxon>
        <taxon>Embryophyta</taxon>
        <taxon>Bryophyta</taxon>
        <taxon>Bryophytina</taxon>
        <taxon>Bryopsida</taxon>
        <taxon>Funariidae</taxon>
        <taxon>Funariales</taxon>
        <taxon>Funariaceae</taxon>
        <taxon>Physcomitrium</taxon>
    </lineage>
</organism>
<dbReference type="GO" id="GO:0005227">
    <property type="term" value="F:calcium-activated cation channel activity"/>
    <property type="evidence" value="ECO:0000318"/>
    <property type="project" value="GO_Central"/>
</dbReference>
<feature type="transmembrane region" description="Helical" evidence="7">
    <location>
        <begin position="150"/>
        <end position="169"/>
    </location>
</feature>
<name>A0A2K1J530_PHYPA</name>
<dbReference type="InterPro" id="IPR027815">
    <property type="entry name" value="CSC1/OSCA1-like_cyt"/>
</dbReference>
<keyword evidence="6 7" id="KW-0472">Membrane</keyword>
<evidence type="ECO:0000256" key="3">
    <source>
        <dbReference type="ARBA" id="ARBA00022448"/>
    </source>
</evidence>
<dbReference type="InParanoid" id="A0A2K1J530"/>
<evidence type="ECO:0000256" key="7">
    <source>
        <dbReference type="SAM" id="Phobius"/>
    </source>
</evidence>
<feature type="transmembrane region" description="Helical" evidence="7">
    <location>
        <begin position="6"/>
        <end position="27"/>
    </location>
</feature>
<evidence type="ECO:0000256" key="2">
    <source>
        <dbReference type="ARBA" id="ARBA00007779"/>
    </source>
</evidence>
<feature type="domain" description="CSC1/OSCA1-like 7TM region" evidence="8">
    <location>
        <begin position="371"/>
        <end position="638"/>
    </location>
</feature>
<dbReference type="EnsemblPlants" id="Pp3c17_22430V3.1">
    <property type="protein sequence ID" value="Pp3c17_22430V3.1"/>
    <property type="gene ID" value="Pp3c17_22430"/>
</dbReference>
<feature type="transmembrane region" description="Helical" evidence="7">
    <location>
        <begin position="463"/>
        <end position="486"/>
    </location>
</feature>
<evidence type="ECO:0000256" key="4">
    <source>
        <dbReference type="ARBA" id="ARBA00022692"/>
    </source>
</evidence>
<dbReference type="Pfam" id="PF02714">
    <property type="entry name" value="RSN1_7TM"/>
    <property type="match status" value="1"/>
</dbReference>
<dbReference type="Proteomes" id="UP000006727">
    <property type="component" value="Chromosome 17"/>
</dbReference>
<dbReference type="EnsemblPlants" id="Pp3c17_22430V3.2">
    <property type="protein sequence ID" value="Pp3c17_22430V3.2"/>
    <property type="gene ID" value="Pp3c17_22430"/>
</dbReference>
<dbReference type="PaxDb" id="3218-PP1S68_134V6.1"/>
<dbReference type="FunCoup" id="A0A2K1J530">
    <property type="interactions" value="1908"/>
</dbReference>
<evidence type="ECO:0000259" key="9">
    <source>
        <dbReference type="Pfam" id="PF13967"/>
    </source>
</evidence>
<feature type="transmembrane region" description="Helical" evidence="7">
    <location>
        <begin position="428"/>
        <end position="451"/>
    </location>
</feature>
<accession>A0A2K1J530</accession>
<dbReference type="Pfam" id="PF13967">
    <property type="entry name" value="RSN1_TM"/>
    <property type="match status" value="1"/>
</dbReference>
<feature type="transmembrane region" description="Helical" evidence="7">
    <location>
        <begin position="508"/>
        <end position="535"/>
    </location>
</feature>
<dbReference type="InterPro" id="IPR045122">
    <property type="entry name" value="Csc1-like"/>
</dbReference>
<feature type="transmembrane region" description="Helical" evidence="7">
    <location>
        <begin position="370"/>
        <end position="393"/>
    </location>
</feature>
<dbReference type="InterPro" id="IPR003864">
    <property type="entry name" value="CSC1/OSCA1-like_7TM"/>
</dbReference>
<keyword evidence="5 7" id="KW-1133">Transmembrane helix</keyword>
<dbReference type="PANTHER" id="PTHR13018">
    <property type="entry name" value="PROBABLE MEMBRANE PROTEIN DUF221-RELATED"/>
    <property type="match status" value="1"/>
</dbReference>
<keyword evidence="13" id="KW-1185">Reference proteome</keyword>
<evidence type="ECO:0000256" key="5">
    <source>
        <dbReference type="ARBA" id="ARBA00022989"/>
    </source>
</evidence>
<reference evidence="12" key="3">
    <citation type="submission" date="2020-12" db="UniProtKB">
        <authorList>
            <consortium name="EnsemblPlants"/>
        </authorList>
    </citation>
    <scope>IDENTIFICATION</scope>
</reference>
<sequence length="733" mass="84160">MEISDLATSAGINIGLATLFLLLYSVFRKNPRNAGVYSTRQMLREKRKEVKREPFSLNNLLPSPGWLVRAWNPSEDEILETAGLDAVVFLRIFKFCIRFFTICTLVGCGILAPLNFNDTYIADHPSGKEEENGTLEKLTILNISQGSPRLWFHLAVLYFISFTAYILLYSEYREISMMRQAYLMEASPQPDQFSVLVRGIPKPDPDQGEKSYSERVEKFFIEFHPLHYLSHQMIFHSNELESLLKKFDYEKNKLANLKSKPLDERKPCRTGFLGLFGPTKDRIEYHTQKLEELFGQIREQQINIYIQQEGGLELPAAFVSFRTRWEAVVAAQTQQSVNPMYWVTEWAPEPRDVDWNSLKIGHGQLFIRRIFSVAVATLIILFTSPVIGVIQLLDSIDRLTKYLPDPIAKILFEIPGVKQVVQGYLPSLLTVAVLYGLPLVMMCLAKIAGYVSISRQERKTAGMVFNLLWINVFVVSILGTSIFQILDTYSSDPRSIPRRLAEVIPGKAYFFMTYIMTTGWAGFPLEILQSSVLILNYVKRIMVDRSRPLLSDVWSLPYYRCVPNVLLFVFLGLTYSIITPLLLPFLLVYFVLGYIVFRNQILHVYEPAYETGGQFWPHVHVRIIIFLVFLQICFIGVFTVKGLGNGSFFVVPLPIFTLMFNEYCRQRFFPAFRHFNMESTVKKDQADARKGLREDLLEHIRVAYLHPALRPVDMESAENPNTESLLPSTSKAV</sequence>
<keyword evidence="3" id="KW-0813">Transport</keyword>
<dbReference type="GO" id="GO:0005886">
    <property type="term" value="C:plasma membrane"/>
    <property type="evidence" value="ECO:0000318"/>
    <property type="project" value="GO_Central"/>
</dbReference>
<evidence type="ECO:0000259" key="10">
    <source>
        <dbReference type="Pfam" id="PF14703"/>
    </source>
</evidence>
<dbReference type="AlphaFoldDB" id="A0A2K1J530"/>
<feature type="domain" description="CSC1/OSCA1-like N-terminal transmembrane" evidence="9">
    <location>
        <begin position="6"/>
        <end position="171"/>
    </location>
</feature>
<evidence type="ECO:0000256" key="1">
    <source>
        <dbReference type="ARBA" id="ARBA00004141"/>
    </source>
</evidence>
<keyword evidence="4 7" id="KW-0812">Transmembrane</keyword>
<feature type="domain" description="CSC1/OSCA1-like cytosolic" evidence="10">
    <location>
        <begin position="192"/>
        <end position="356"/>
    </location>
</feature>
<evidence type="ECO:0000313" key="13">
    <source>
        <dbReference type="Proteomes" id="UP000006727"/>
    </source>
</evidence>
<dbReference type="Pfam" id="PF14703">
    <property type="entry name" value="PHM7_cyt"/>
    <property type="match status" value="1"/>
</dbReference>
<evidence type="ECO:0000313" key="11">
    <source>
        <dbReference type="EMBL" id="PNR36636.1"/>
    </source>
</evidence>
<feature type="transmembrane region" description="Helical" evidence="7">
    <location>
        <begin position="95"/>
        <end position="116"/>
    </location>
</feature>
<feature type="transmembrane region" description="Helical" evidence="7">
    <location>
        <begin position="646"/>
        <end position="664"/>
    </location>
</feature>
<protein>
    <recommendedName>
        <fullName evidence="14">ERD4-related membrane protein</fullName>
    </recommendedName>
</protein>
<feature type="transmembrane region" description="Helical" evidence="7">
    <location>
        <begin position="619"/>
        <end position="640"/>
    </location>
</feature>
<comment type="similarity">
    <text evidence="2">Belongs to the CSC1 (TC 1.A.17) family.</text>
</comment>